<proteinExistence type="predicted"/>
<organism evidence="3 4">
    <name type="scientific">Novilysobacter erysipheiresistens</name>
    <dbReference type="NCBI Taxonomy" id="1749332"/>
    <lineage>
        <taxon>Bacteria</taxon>
        <taxon>Pseudomonadati</taxon>
        <taxon>Pseudomonadota</taxon>
        <taxon>Gammaproteobacteria</taxon>
        <taxon>Lysobacterales</taxon>
        <taxon>Lysobacteraceae</taxon>
        <taxon>Novilysobacter</taxon>
    </lineage>
</organism>
<dbReference type="Pfam" id="PF13511">
    <property type="entry name" value="DUF4124"/>
    <property type="match status" value="1"/>
</dbReference>
<feature type="signal peptide" evidence="1">
    <location>
        <begin position="1"/>
        <end position="23"/>
    </location>
</feature>
<comment type="caution">
    <text evidence="3">The sequence shown here is derived from an EMBL/GenBank/DDBJ whole genome shotgun (WGS) entry which is preliminary data.</text>
</comment>
<evidence type="ECO:0000313" key="4">
    <source>
        <dbReference type="Proteomes" id="UP001355056"/>
    </source>
</evidence>
<reference evidence="3 4" key="1">
    <citation type="journal article" date="2016" name="Int. J. Syst. Evol. Microbiol.">
        <title>Lysobacter erysipheiresistens sp. nov., an antagonist of powdery mildew, isolated from tobacco-cultivated soil.</title>
        <authorList>
            <person name="Xie B."/>
            <person name="Li T."/>
            <person name="Lin X."/>
            <person name="Wang C.J."/>
            <person name="Chen Y.J."/>
            <person name="Liu W.J."/>
            <person name="Zhao Z.W."/>
        </authorList>
    </citation>
    <scope>NUCLEOTIDE SEQUENCE [LARGE SCALE GENOMIC DNA]</scope>
    <source>
        <strain evidence="3 4">RS-LYSO-3</strain>
    </source>
</reference>
<sequence length="218" mass="23027">MSRARAASALGLMLATVSAPGLAQQSVVIYRCTDASGAVTVQNDVACPKGSQQQRRVIETEAPPYTPPAPPAAPAEPAPLVAVVPMPAPSVIEPPPADATVDLPPPIPLAERTAPPPLFACKTWNREEYLSDDPVPAERCAPMQTTGLGGDPAMGAGAACMMVTDFCQPVPEAALCERWRDHLMRAEAIVEFDRARDPVAAKTELQRLRTIVSHSTCS</sequence>
<dbReference type="InterPro" id="IPR025392">
    <property type="entry name" value="DUF4124"/>
</dbReference>
<dbReference type="EMBL" id="JAXGFP010000003">
    <property type="protein sequence ID" value="MEG3183605.1"/>
    <property type="molecule type" value="Genomic_DNA"/>
</dbReference>
<keyword evidence="4" id="KW-1185">Reference proteome</keyword>
<dbReference type="RefSeq" id="WP_332615779.1">
    <property type="nucleotide sequence ID" value="NZ_JAXGFP010000003.1"/>
</dbReference>
<evidence type="ECO:0000259" key="2">
    <source>
        <dbReference type="Pfam" id="PF13511"/>
    </source>
</evidence>
<feature type="chain" id="PRO_5046669645" evidence="1">
    <location>
        <begin position="24"/>
        <end position="218"/>
    </location>
</feature>
<keyword evidence="1" id="KW-0732">Signal</keyword>
<protein>
    <submittedName>
        <fullName evidence="3">DUF4124 domain-containing protein</fullName>
    </submittedName>
</protein>
<evidence type="ECO:0000256" key="1">
    <source>
        <dbReference type="SAM" id="SignalP"/>
    </source>
</evidence>
<dbReference type="Proteomes" id="UP001355056">
    <property type="component" value="Unassembled WGS sequence"/>
</dbReference>
<accession>A0ABU7YXB0</accession>
<evidence type="ECO:0000313" key="3">
    <source>
        <dbReference type="EMBL" id="MEG3183605.1"/>
    </source>
</evidence>
<name>A0ABU7YXB0_9GAMM</name>
<feature type="domain" description="DUF4124" evidence="2">
    <location>
        <begin position="15"/>
        <end position="73"/>
    </location>
</feature>
<gene>
    <name evidence="3" type="ORF">SNE34_06245</name>
</gene>